<sequence length="79" mass="8941">MAVTTTERQNGTWNGLWQQAPQRDPFPRPDAEPALRCVECARLVKLRRAARKEHDGSTVVDTNIRIRLHGTGHGQRQPS</sequence>
<organism evidence="2">
    <name type="scientific">Streptomyces sp. NBC_00049</name>
    <dbReference type="NCBI Taxonomy" id="2903617"/>
    <lineage>
        <taxon>Bacteria</taxon>
        <taxon>Bacillati</taxon>
        <taxon>Actinomycetota</taxon>
        <taxon>Actinomycetes</taxon>
        <taxon>Kitasatosporales</taxon>
        <taxon>Streptomycetaceae</taxon>
        <taxon>Streptomyces</taxon>
    </lineage>
</organism>
<name>A0AAU2JZ38_9ACTN</name>
<evidence type="ECO:0000256" key="1">
    <source>
        <dbReference type="SAM" id="MobiDB-lite"/>
    </source>
</evidence>
<feature type="compositionally biased region" description="Polar residues" evidence="1">
    <location>
        <begin position="1"/>
        <end position="21"/>
    </location>
</feature>
<feature type="region of interest" description="Disordered" evidence="1">
    <location>
        <begin position="1"/>
        <end position="31"/>
    </location>
</feature>
<proteinExistence type="predicted"/>
<accession>A0AAU2JZ38</accession>
<gene>
    <name evidence="2" type="ORF">OG327_30755</name>
</gene>
<protein>
    <recommendedName>
        <fullName evidence="3">4Fe-4S Wbl-type domain-containing protein</fullName>
    </recommendedName>
</protein>
<reference evidence="2" key="1">
    <citation type="submission" date="2022-10" db="EMBL/GenBank/DDBJ databases">
        <title>The complete genomes of actinobacterial strains from the NBC collection.</title>
        <authorList>
            <person name="Joergensen T.S."/>
            <person name="Alvarez Arevalo M."/>
            <person name="Sterndorff E.B."/>
            <person name="Faurdal D."/>
            <person name="Vuksanovic O."/>
            <person name="Mourched A.-S."/>
            <person name="Charusanti P."/>
            <person name="Shaw S."/>
            <person name="Blin K."/>
            <person name="Weber T."/>
        </authorList>
    </citation>
    <scope>NUCLEOTIDE SEQUENCE</scope>
    <source>
        <strain evidence="2">NBC_00049</strain>
    </source>
</reference>
<evidence type="ECO:0000313" key="2">
    <source>
        <dbReference type="EMBL" id="WTU77356.1"/>
    </source>
</evidence>
<evidence type="ECO:0008006" key="3">
    <source>
        <dbReference type="Google" id="ProtNLM"/>
    </source>
</evidence>
<dbReference type="AlphaFoldDB" id="A0AAU2JZ38"/>
<dbReference type="EMBL" id="CP108264">
    <property type="protein sequence ID" value="WTU77356.1"/>
    <property type="molecule type" value="Genomic_DNA"/>
</dbReference>